<protein>
    <recommendedName>
        <fullName evidence="3">NTR domain-containing protein</fullName>
    </recommendedName>
</protein>
<dbReference type="InterPro" id="IPR008993">
    <property type="entry name" value="TIMP-like_OB-fold"/>
</dbReference>
<sequence length="108" mass="12204">MDETKASMTTFEQFNSATIIQKVFLRVVVDQQNSFEYLPLLSFAFTPAVELCGVEMEAGKEYLLTGYPIGRSLFLHGCSQVTDRSEIGALEWHTVSQELRANLTEFQC</sequence>
<name>A0AAD5QP79_PARTN</name>
<dbReference type="AlphaFoldDB" id="A0AAD5QP79"/>
<evidence type="ECO:0008006" key="3">
    <source>
        <dbReference type="Google" id="ProtNLM"/>
    </source>
</evidence>
<evidence type="ECO:0000313" key="2">
    <source>
        <dbReference type="Proteomes" id="UP001196413"/>
    </source>
</evidence>
<reference evidence="1" key="1">
    <citation type="submission" date="2021-06" db="EMBL/GenBank/DDBJ databases">
        <title>Parelaphostrongylus tenuis whole genome reference sequence.</title>
        <authorList>
            <person name="Garwood T.J."/>
            <person name="Larsen P.A."/>
            <person name="Fountain-Jones N.M."/>
            <person name="Garbe J.R."/>
            <person name="Macchietto M.G."/>
            <person name="Kania S.A."/>
            <person name="Gerhold R.W."/>
            <person name="Richards J.E."/>
            <person name="Wolf T.M."/>
        </authorList>
    </citation>
    <scope>NUCLEOTIDE SEQUENCE</scope>
    <source>
        <strain evidence="1">MNPRO001-30</strain>
        <tissue evidence="1">Meninges</tissue>
    </source>
</reference>
<gene>
    <name evidence="1" type="ORF">KIN20_010573</name>
</gene>
<dbReference type="Proteomes" id="UP001196413">
    <property type="component" value="Unassembled WGS sequence"/>
</dbReference>
<comment type="caution">
    <text evidence="1">The sequence shown here is derived from an EMBL/GenBank/DDBJ whole genome shotgun (WGS) entry which is preliminary data.</text>
</comment>
<accession>A0AAD5QP79</accession>
<proteinExistence type="predicted"/>
<keyword evidence="2" id="KW-1185">Reference proteome</keyword>
<organism evidence="1 2">
    <name type="scientific">Parelaphostrongylus tenuis</name>
    <name type="common">Meningeal worm</name>
    <dbReference type="NCBI Taxonomy" id="148309"/>
    <lineage>
        <taxon>Eukaryota</taxon>
        <taxon>Metazoa</taxon>
        <taxon>Ecdysozoa</taxon>
        <taxon>Nematoda</taxon>
        <taxon>Chromadorea</taxon>
        <taxon>Rhabditida</taxon>
        <taxon>Rhabditina</taxon>
        <taxon>Rhabditomorpha</taxon>
        <taxon>Strongyloidea</taxon>
        <taxon>Metastrongylidae</taxon>
        <taxon>Parelaphostrongylus</taxon>
    </lineage>
</organism>
<dbReference type="EMBL" id="JAHQIW010001847">
    <property type="protein sequence ID" value="KAJ1353816.1"/>
    <property type="molecule type" value="Genomic_DNA"/>
</dbReference>
<dbReference type="Gene3D" id="2.40.50.120">
    <property type="match status" value="1"/>
</dbReference>
<dbReference type="SUPFAM" id="SSF50242">
    <property type="entry name" value="TIMP-like"/>
    <property type="match status" value="1"/>
</dbReference>
<evidence type="ECO:0000313" key="1">
    <source>
        <dbReference type="EMBL" id="KAJ1353816.1"/>
    </source>
</evidence>